<keyword evidence="2" id="KW-1133">Transmembrane helix</keyword>
<dbReference type="Gene3D" id="3.40.50.300">
    <property type="entry name" value="P-loop containing nucleotide triphosphate hydrolases"/>
    <property type="match status" value="2"/>
</dbReference>
<dbReference type="Pfam" id="PF13514">
    <property type="entry name" value="AAA_27"/>
    <property type="match status" value="1"/>
</dbReference>
<accession>A0A1I5H6I2</accession>
<feature type="coiled-coil region" evidence="1">
    <location>
        <begin position="383"/>
        <end position="460"/>
    </location>
</feature>
<dbReference type="GO" id="GO:0006302">
    <property type="term" value="P:double-strand break repair"/>
    <property type="evidence" value="ECO:0007669"/>
    <property type="project" value="InterPro"/>
</dbReference>
<feature type="transmembrane region" description="Helical" evidence="2">
    <location>
        <begin position="329"/>
        <end position="351"/>
    </location>
</feature>
<name>A0A1I5H6I2_9FIRM</name>
<feature type="coiled-coil region" evidence="1">
    <location>
        <begin position="526"/>
        <end position="563"/>
    </location>
</feature>
<feature type="transmembrane region" description="Helical" evidence="2">
    <location>
        <begin position="357"/>
        <end position="376"/>
    </location>
</feature>
<dbReference type="STRING" id="1527.SAMN04489757_12626"/>
<organism evidence="4 5">
    <name type="scientific">Anaerocolumna aminovalerica</name>
    <dbReference type="NCBI Taxonomy" id="1527"/>
    <lineage>
        <taxon>Bacteria</taxon>
        <taxon>Bacillati</taxon>
        <taxon>Bacillota</taxon>
        <taxon>Clostridia</taxon>
        <taxon>Lachnospirales</taxon>
        <taxon>Lachnospiraceae</taxon>
        <taxon>Anaerocolumna</taxon>
    </lineage>
</organism>
<evidence type="ECO:0000256" key="2">
    <source>
        <dbReference type="SAM" id="Phobius"/>
    </source>
</evidence>
<keyword evidence="2" id="KW-0472">Membrane</keyword>
<dbReference type="InterPro" id="IPR038734">
    <property type="entry name" value="YhaN_AAA"/>
</dbReference>
<protein>
    <submittedName>
        <fullName evidence="4">AAA domain-containing protein</fullName>
    </submittedName>
</protein>
<reference evidence="4 5" key="1">
    <citation type="submission" date="2016-10" db="EMBL/GenBank/DDBJ databases">
        <authorList>
            <person name="de Groot N.N."/>
        </authorList>
    </citation>
    <scope>NUCLEOTIDE SEQUENCE [LARGE SCALE GENOMIC DNA]</scope>
    <source>
        <strain evidence="4 5">DSM 1283</strain>
    </source>
</reference>
<dbReference type="PANTHER" id="PTHR41259:SF1">
    <property type="entry name" value="DOUBLE-STRAND BREAK REPAIR RAD50 ATPASE, PUTATIVE-RELATED"/>
    <property type="match status" value="1"/>
</dbReference>
<dbReference type="InterPro" id="IPR027417">
    <property type="entry name" value="P-loop_NTPase"/>
</dbReference>
<evidence type="ECO:0000313" key="4">
    <source>
        <dbReference type="EMBL" id="SFO43809.1"/>
    </source>
</evidence>
<dbReference type="Proteomes" id="UP000198806">
    <property type="component" value="Unassembled WGS sequence"/>
</dbReference>
<proteinExistence type="predicted"/>
<feature type="domain" description="YhaN AAA" evidence="3">
    <location>
        <begin position="1"/>
        <end position="216"/>
    </location>
</feature>
<keyword evidence="2" id="KW-0812">Transmembrane</keyword>
<evidence type="ECO:0000256" key="1">
    <source>
        <dbReference type="SAM" id="Coils"/>
    </source>
</evidence>
<evidence type="ECO:0000259" key="3">
    <source>
        <dbReference type="Pfam" id="PF13514"/>
    </source>
</evidence>
<sequence length="707" mass="82908">MEIKELRLNHFGKFHNKAITLKSGINLIYGENEAGKSTIHTFIKGMLFGIEKQRGRASKDDIYLKYQPWDMPGAYSGSMDIEKSDKAYRIIRNFDKNTKSYTIIDITTGREINIKPEELPEFYGGLTESGYRNTISIEQLRAKTDQELEDEVRNYLANLSMSKSNEVDVTRAQSLLQDRRKELESLQLDNKIHSIKEELEECLEKEDRIEELTLQIKELESQEKLLEHEYRSASFSNEATLAYEEFLNHFPVMKEKYYNYRQDWNLIQTLKEKQNKQKEEERKILDNEKWKDYISDHLEELEDINNRISQYEQKKSIYMENYRGKVTKGISNLLIGLIPATLCIFSILFWINHKYPFLLALAVLGGLGFIGSLFMVKHSKEMQNSMEEEYKILEDTLKQLKTRKQSILNSNHVVSEVELKSRHDYYLKSVMSLGHLKKQIEDYEEQITGISERIQIIEEELRKYFQTFADVFHKEKLPAFEISDSSLSLWEKYISNEKQVIADLKDHRTKRYEEIRLKKEKIGWELKGLEDNEERLLQQTKELEELEKQAKDNEVELSAIKLAIETIERLSVDIHDSFGWKLNQLISDLAGAITDGKYSNVKVDEKMNIKVDQQDNYILLDKLSAGTIGQLYLALRLAISDLVYGKDNMPILLDDCFALYDDNRTKAALRFLTQNKKGQIIIFTCHKREKEFLDGMQADYNYINLNS</sequence>
<dbReference type="SUPFAM" id="SSF52540">
    <property type="entry name" value="P-loop containing nucleoside triphosphate hydrolases"/>
    <property type="match status" value="2"/>
</dbReference>
<dbReference type="EMBL" id="FOWD01000026">
    <property type="protein sequence ID" value="SFO43809.1"/>
    <property type="molecule type" value="Genomic_DNA"/>
</dbReference>
<dbReference type="RefSeq" id="WP_170848024.1">
    <property type="nucleotide sequence ID" value="NZ_BAABFM010000078.1"/>
</dbReference>
<dbReference type="AlphaFoldDB" id="A0A1I5H6I2"/>
<feature type="coiled-coil region" evidence="1">
    <location>
        <begin position="169"/>
        <end position="229"/>
    </location>
</feature>
<keyword evidence="5" id="KW-1185">Reference proteome</keyword>
<keyword evidence="1" id="KW-0175">Coiled coil</keyword>
<dbReference type="GO" id="GO:0016887">
    <property type="term" value="F:ATP hydrolysis activity"/>
    <property type="evidence" value="ECO:0007669"/>
    <property type="project" value="InterPro"/>
</dbReference>
<feature type="coiled-coil region" evidence="1">
    <location>
        <begin position="267"/>
        <end position="321"/>
    </location>
</feature>
<dbReference type="PANTHER" id="PTHR41259">
    <property type="entry name" value="DOUBLE-STRAND BREAK REPAIR RAD50 ATPASE, PUTATIVE-RELATED"/>
    <property type="match status" value="1"/>
</dbReference>
<gene>
    <name evidence="4" type="ORF">SAMN04489757_12626</name>
</gene>
<evidence type="ECO:0000313" key="5">
    <source>
        <dbReference type="Proteomes" id="UP000198806"/>
    </source>
</evidence>